<protein>
    <submittedName>
        <fullName evidence="4">Acetyl esterase</fullName>
        <ecNumber evidence="4">3.1.1.-</ecNumber>
    </submittedName>
</protein>
<dbReference type="Proteomes" id="UP000580910">
    <property type="component" value="Unassembled WGS sequence"/>
</dbReference>
<dbReference type="PANTHER" id="PTHR23024:SF24">
    <property type="entry name" value="ALPHA_BETA HYDROLASE FOLD-3 DOMAIN-CONTAINING PROTEIN"/>
    <property type="match status" value="1"/>
</dbReference>
<dbReference type="InterPro" id="IPR013094">
    <property type="entry name" value="AB_hydrolase_3"/>
</dbReference>
<gene>
    <name evidence="4" type="ORF">FB382_000158</name>
</gene>
<dbReference type="RefSeq" id="WP_182535944.1">
    <property type="nucleotide sequence ID" value="NZ_JACGXA010000001.1"/>
</dbReference>
<proteinExistence type="inferred from homology"/>
<accession>A0A7W3P7X4</accession>
<organism evidence="4 5">
    <name type="scientific">Nocardioides ginsengisegetis</name>
    <dbReference type="NCBI Taxonomy" id="661491"/>
    <lineage>
        <taxon>Bacteria</taxon>
        <taxon>Bacillati</taxon>
        <taxon>Actinomycetota</taxon>
        <taxon>Actinomycetes</taxon>
        <taxon>Propionibacteriales</taxon>
        <taxon>Nocardioidaceae</taxon>
        <taxon>Nocardioides</taxon>
    </lineage>
</organism>
<comment type="similarity">
    <text evidence="1">Belongs to the 'GDXG' lipolytic enzyme family.</text>
</comment>
<evidence type="ECO:0000256" key="1">
    <source>
        <dbReference type="ARBA" id="ARBA00010515"/>
    </source>
</evidence>
<name>A0A7W3P7X4_9ACTN</name>
<dbReference type="PANTHER" id="PTHR23024">
    <property type="entry name" value="ARYLACETAMIDE DEACETYLASE"/>
    <property type="match status" value="1"/>
</dbReference>
<evidence type="ECO:0000313" key="4">
    <source>
        <dbReference type="EMBL" id="MBA8801867.1"/>
    </source>
</evidence>
<dbReference type="SUPFAM" id="SSF53474">
    <property type="entry name" value="alpha/beta-Hydrolases"/>
    <property type="match status" value="1"/>
</dbReference>
<feature type="domain" description="Alpha/beta hydrolase fold-3" evidence="3">
    <location>
        <begin position="75"/>
        <end position="276"/>
    </location>
</feature>
<evidence type="ECO:0000256" key="2">
    <source>
        <dbReference type="ARBA" id="ARBA00022801"/>
    </source>
</evidence>
<dbReference type="InterPro" id="IPR050466">
    <property type="entry name" value="Carboxylest/Gibb_receptor"/>
</dbReference>
<evidence type="ECO:0000313" key="5">
    <source>
        <dbReference type="Proteomes" id="UP000580910"/>
    </source>
</evidence>
<dbReference type="InterPro" id="IPR002168">
    <property type="entry name" value="Lipase_GDXG_HIS_AS"/>
</dbReference>
<dbReference type="Gene3D" id="3.40.50.1820">
    <property type="entry name" value="alpha/beta hydrolase"/>
    <property type="match status" value="1"/>
</dbReference>
<dbReference type="EC" id="3.1.1.-" evidence="4"/>
<dbReference type="InterPro" id="IPR029058">
    <property type="entry name" value="AB_hydrolase_fold"/>
</dbReference>
<reference evidence="4 5" key="1">
    <citation type="submission" date="2020-07" db="EMBL/GenBank/DDBJ databases">
        <title>Sequencing the genomes of 1000 actinobacteria strains.</title>
        <authorList>
            <person name="Klenk H.-P."/>
        </authorList>
    </citation>
    <scope>NUCLEOTIDE SEQUENCE [LARGE SCALE GENOMIC DNA]</scope>
    <source>
        <strain evidence="4 5">DSM 21349</strain>
    </source>
</reference>
<keyword evidence="2 4" id="KW-0378">Hydrolase</keyword>
<evidence type="ECO:0000259" key="3">
    <source>
        <dbReference type="Pfam" id="PF07859"/>
    </source>
</evidence>
<dbReference type="AlphaFoldDB" id="A0A7W3P7X4"/>
<comment type="caution">
    <text evidence="4">The sequence shown here is derived from an EMBL/GenBank/DDBJ whole genome shotgun (WGS) entry which is preliminary data.</text>
</comment>
<dbReference type="PROSITE" id="PS01173">
    <property type="entry name" value="LIPASE_GDXG_HIS"/>
    <property type="match status" value="1"/>
</dbReference>
<dbReference type="FunFam" id="3.40.50.1820:FF:000089">
    <property type="entry name" value="Alpha/beta hydrolase"/>
    <property type="match status" value="1"/>
</dbReference>
<dbReference type="EMBL" id="JACGXA010000001">
    <property type="protein sequence ID" value="MBA8801867.1"/>
    <property type="molecule type" value="Genomic_DNA"/>
</dbReference>
<sequence>MPVDPEIKAVLDFIASRGYPPMHEGTPEDARKAYRAMTVDTVSSPHPVGSVSSLSVAGLPARVYRPEGAGELPTLVYLHGGGFVIGDLDTHDQLCRRLCAGADVVVLSVDYRLAPEHPFPAAVDDALAAVDWAAAHLGELGGSSVLAVGGDSAGGNLAAVVAQARRDVVSSQVLIYPAVDAFGEYSSRVENAEGYFLEAATMEWFFGHYAGTAEVAADDVRHSPLLGDLSGVAPAVVVTAEFDPLRDEGEAYADALSESGVPVSRTRYDGMIHGFVDMVAYSPAAAAAVDDLVARTRALLHG</sequence>
<dbReference type="Pfam" id="PF07859">
    <property type="entry name" value="Abhydrolase_3"/>
    <property type="match status" value="1"/>
</dbReference>
<keyword evidence="5" id="KW-1185">Reference proteome</keyword>
<dbReference type="GO" id="GO:0034338">
    <property type="term" value="F:short-chain carboxylesterase activity"/>
    <property type="evidence" value="ECO:0007669"/>
    <property type="project" value="TreeGrafter"/>
</dbReference>